<dbReference type="InterPro" id="IPR029058">
    <property type="entry name" value="AB_hydrolase_fold"/>
</dbReference>
<protein>
    <submittedName>
        <fullName evidence="2">Alpha/beta hydrolase</fullName>
    </submittedName>
</protein>
<dbReference type="Proteomes" id="UP001169764">
    <property type="component" value="Unassembled WGS sequence"/>
</dbReference>
<proteinExistence type="predicted"/>
<reference evidence="2" key="1">
    <citation type="submission" date="2023-07" db="EMBL/GenBank/DDBJ databases">
        <authorList>
            <person name="Kim M."/>
        </authorList>
    </citation>
    <scope>NUCLEOTIDE SEQUENCE</scope>
    <source>
        <strain evidence="2">BIUV-7</strain>
    </source>
</reference>
<dbReference type="GO" id="GO:0016787">
    <property type="term" value="F:hydrolase activity"/>
    <property type="evidence" value="ECO:0007669"/>
    <property type="project" value="UniProtKB-KW"/>
</dbReference>
<accession>A0ABT8Y944</accession>
<dbReference type="PANTHER" id="PTHR43798:SF5">
    <property type="entry name" value="MONOACYLGLYCEROL LIPASE ABHD6"/>
    <property type="match status" value="1"/>
</dbReference>
<dbReference type="InterPro" id="IPR050266">
    <property type="entry name" value="AB_hydrolase_sf"/>
</dbReference>
<dbReference type="PANTHER" id="PTHR43798">
    <property type="entry name" value="MONOACYLGLYCEROL LIPASE"/>
    <property type="match status" value="1"/>
</dbReference>
<dbReference type="InterPro" id="IPR000073">
    <property type="entry name" value="AB_hydrolase_1"/>
</dbReference>
<evidence type="ECO:0000313" key="3">
    <source>
        <dbReference type="Proteomes" id="UP001169764"/>
    </source>
</evidence>
<keyword evidence="3" id="KW-1185">Reference proteome</keyword>
<gene>
    <name evidence="2" type="ORF">Q4F19_10675</name>
</gene>
<evidence type="ECO:0000259" key="1">
    <source>
        <dbReference type="Pfam" id="PF12697"/>
    </source>
</evidence>
<dbReference type="Pfam" id="PF12697">
    <property type="entry name" value="Abhydrolase_6"/>
    <property type="match status" value="1"/>
</dbReference>
<organism evidence="2 3">
    <name type="scientific">Sphingomonas natans</name>
    <dbReference type="NCBI Taxonomy" id="3063330"/>
    <lineage>
        <taxon>Bacteria</taxon>
        <taxon>Pseudomonadati</taxon>
        <taxon>Pseudomonadota</taxon>
        <taxon>Alphaproteobacteria</taxon>
        <taxon>Sphingomonadales</taxon>
        <taxon>Sphingomonadaceae</taxon>
        <taxon>Sphingomonas</taxon>
    </lineage>
</organism>
<dbReference type="Gene3D" id="3.40.50.1820">
    <property type="entry name" value="alpha/beta hydrolase"/>
    <property type="match status" value="1"/>
</dbReference>
<dbReference type="RefSeq" id="WP_303542382.1">
    <property type="nucleotide sequence ID" value="NZ_JAUOTP010000004.1"/>
</dbReference>
<dbReference type="SUPFAM" id="SSF53474">
    <property type="entry name" value="alpha/beta-Hydrolases"/>
    <property type="match status" value="1"/>
</dbReference>
<feature type="domain" description="AB hydrolase-1" evidence="1">
    <location>
        <begin position="30"/>
        <end position="270"/>
    </location>
</feature>
<keyword evidence="2" id="KW-0378">Hydrolase</keyword>
<sequence length="288" mass="30555">MPYEDRTWLSADGLTLHYRDYPGSDAATPLLCVPGLTRNARDFATLAERLSGPRRVIVVELRGRGLSQYAPDPMTYVPPVYAGDVRALLHGLALGPVALFGTSLGGIVAMLLGTIEPALLAGILLNDIGPVIDPAGVARIASYAGTGESWPDWDAAAAAQAATHAAAYPDYGAADWLGMAHRIAREEAGRIVTDYDPAIAIPFSLPPPDPAPDPWPLIDGFEGLPALLVRGALSDILSEAPAARMIERLPLMELLTVPRIGHAPTLDEPECVAAIDRLLARIDAPRLE</sequence>
<dbReference type="EMBL" id="JAUOTP010000004">
    <property type="protein sequence ID" value="MDO6414844.1"/>
    <property type="molecule type" value="Genomic_DNA"/>
</dbReference>
<name>A0ABT8Y944_9SPHN</name>
<evidence type="ECO:0000313" key="2">
    <source>
        <dbReference type="EMBL" id="MDO6414844.1"/>
    </source>
</evidence>
<comment type="caution">
    <text evidence="2">The sequence shown here is derived from an EMBL/GenBank/DDBJ whole genome shotgun (WGS) entry which is preliminary data.</text>
</comment>